<evidence type="ECO:0000259" key="6">
    <source>
        <dbReference type="PROSITE" id="PS50158"/>
    </source>
</evidence>
<dbReference type="PANTHER" id="PTHR37984">
    <property type="entry name" value="PROTEIN CBG26694"/>
    <property type="match status" value="1"/>
</dbReference>
<sequence>MLLHYKNWLDIASLETTLRQRLGESIQEYAAALQKLARHCKFGDYLKTALRNQLVFGLRSQPIQARLLEQRDLTFEKTLQIATGMELSAKDSAQLHLNSRNVNSVTVNSDKKIYKNKAAGASVKGKNTNFVCYRCGSKEHLANKCTKVNVICNTCKKKGHISKVCLQKKANDTKNIEEICTIELTEHIQNRSKFIVDIIVNEKVVKMEVDSGSAVSIMCLNQFEKLFKNLKLGNTDIKLISYCKTPLEVRGVVSVMVKYKNIIQNLNLYVVQGNREPLIGREWIRVLQIDL</sequence>
<dbReference type="SUPFAM" id="SSF50630">
    <property type="entry name" value="Acid proteases"/>
    <property type="match status" value="1"/>
</dbReference>
<keyword evidence="1" id="KW-0808">Transferase</keyword>
<dbReference type="Pfam" id="PF00098">
    <property type="entry name" value="zf-CCHC"/>
    <property type="match status" value="1"/>
</dbReference>
<keyword evidence="5" id="KW-0863">Zinc-finger</keyword>
<dbReference type="Gene3D" id="4.10.60.10">
    <property type="entry name" value="Zinc finger, CCHC-type"/>
    <property type="match status" value="1"/>
</dbReference>
<dbReference type="InterPro" id="IPR050951">
    <property type="entry name" value="Retrovirus_Pol_polyprotein"/>
</dbReference>
<evidence type="ECO:0000256" key="4">
    <source>
        <dbReference type="ARBA" id="ARBA00022759"/>
    </source>
</evidence>
<keyword evidence="5" id="KW-0862">Zinc</keyword>
<gene>
    <name evidence="7" type="ORF">QE152_g33836</name>
</gene>
<dbReference type="EMBL" id="JASPKY010000527">
    <property type="protein sequence ID" value="KAK9693953.1"/>
    <property type="molecule type" value="Genomic_DNA"/>
</dbReference>
<keyword evidence="5" id="KW-0479">Metal-binding</keyword>
<evidence type="ECO:0000256" key="2">
    <source>
        <dbReference type="ARBA" id="ARBA00022695"/>
    </source>
</evidence>
<dbReference type="GO" id="GO:0008270">
    <property type="term" value="F:zinc ion binding"/>
    <property type="evidence" value="ECO:0007669"/>
    <property type="project" value="UniProtKB-KW"/>
</dbReference>
<evidence type="ECO:0000313" key="8">
    <source>
        <dbReference type="Proteomes" id="UP001458880"/>
    </source>
</evidence>
<dbReference type="InterPro" id="IPR001878">
    <property type="entry name" value="Znf_CCHC"/>
</dbReference>
<evidence type="ECO:0000256" key="3">
    <source>
        <dbReference type="ARBA" id="ARBA00022722"/>
    </source>
</evidence>
<dbReference type="PANTHER" id="PTHR37984:SF5">
    <property type="entry name" value="PROTEIN NYNRIN-LIKE"/>
    <property type="match status" value="1"/>
</dbReference>
<dbReference type="GO" id="GO:0016779">
    <property type="term" value="F:nucleotidyltransferase activity"/>
    <property type="evidence" value="ECO:0007669"/>
    <property type="project" value="UniProtKB-KW"/>
</dbReference>
<name>A0AAW1IVR8_POPJA</name>
<keyword evidence="2" id="KW-0548">Nucleotidyltransferase</keyword>
<organism evidence="7 8">
    <name type="scientific">Popillia japonica</name>
    <name type="common">Japanese beetle</name>
    <dbReference type="NCBI Taxonomy" id="7064"/>
    <lineage>
        <taxon>Eukaryota</taxon>
        <taxon>Metazoa</taxon>
        <taxon>Ecdysozoa</taxon>
        <taxon>Arthropoda</taxon>
        <taxon>Hexapoda</taxon>
        <taxon>Insecta</taxon>
        <taxon>Pterygota</taxon>
        <taxon>Neoptera</taxon>
        <taxon>Endopterygota</taxon>
        <taxon>Coleoptera</taxon>
        <taxon>Polyphaga</taxon>
        <taxon>Scarabaeiformia</taxon>
        <taxon>Scarabaeidae</taxon>
        <taxon>Rutelinae</taxon>
        <taxon>Popillia</taxon>
    </lineage>
</organism>
<dbReference type="InterPro" id="IPR021109">
    <property type="entry name" value="Peptidase_aspartic_dom_sf"/>
</dbReference>
<dbReference type="PROSITE" id="PS50158">
    <property type="entry name" value="ZF_CCHC"/>
    <property type="match status" value="1"/>
</dbReference>
<dbReference type="SUPFAM" id="SSF57756">
    <property type="entry name" value="Retrovirus zinc finger-like domains"/>
    <property type="match status" value="1"/>
</dbReference>
<dbReference type="AlphaFoldDB" id="A0AAW1IVR8"/>
<feature type="domain" description="CCHC-type" evidence="6">
    <location>
        <begin position="132"/>
        <end position="147"/>
    </location>
</feature>
<keyword evidence="3" id="KW-0540">Nuclease</keyword>
<protein>
    <submittedName>
        <fullName evidence="7">Zinc knuckle</fullName>
    </submittedName>
</protein>
<reference evidence="7 8" key="1">
    <citation type="journal article" date="2024" name="BMC Genomics">
        <title>De novo assembly and annotation of Popillia japonica's genome with initial clues to its potential as an invasive pest.</title>
        <authorList>
            <person name="Cucini C."/>
            <person name="Boschi S."/>
            <person name="Funari R."/>
            <person name="Cardaioli E."/>
            <person name="Iannotti N."/>
            <person name="Marturano G."/>
            <person name="Paoli F."/>
            <person name="Bruttini M."/>
            <person name="Carapelli A."/>
            <person name="Frati F."/>
            <person name="Nardi F."/>
        </authorList>
    </citation>
    <scope>NUCLEOTIDE SEQUENCE [LARGE SCALE GENOMIC DNA]</scope>
    <source>
        <strain evidence="7">DMR45628</strain>
    </source>
</reference>
<keyword evidence="8" id="KW-1185">Reference proteome</keyword>
<dbReference type="SMART" id="SM00343">
    <property type="entry name" value="ZnF_C2HC"/>
    <property type="match status" value="2"/>
</dbReference>
<evidence type="ECO:0000313" key="7">
    <source>
        <dbReference type="EMBL" id="KAK9693953.1"/>
    </source>
</evidence>
<accession>A0AAW1IVR8</accession>
<comment type="caution">
    <text evidence="7">The sequence shown here is derived from an EMBL/GenBank/DDBJ whole genome shotgun (WGS) entry which is preliminary data.</text>
</comment>
<proteinExistence type="predicted"/>
<dbReference type="GO" id="GO:0004519">
    <property type="term" value="F:endonuclease activity"/>
    <property type="evidence" value="ECO:0007669"/>
    <property type="project" value="UniProtKB-KW"/>
</dbReference>
<keyword evidence="4" id="KW-0378">Hydrolase</keyword>
<evidence type="ECO:0000256" key="5">
    <source>
        <dbReference type="PROSITE-ProRule" id="PRU00047"/>
    </source>
</evidence>
<dbReference type="InterPro" id="IPR036875">
    <property type="entry name" value="Znf_CCHC_sf"/>
</dbReference>
<evidence type="ECO:0000256" key="1">
    <source>
        <dbReference type="ARBA" id="ARBA00022679"/>
    </source>
</evidence>
<dbReference type="Proteomes" id="UP001458880">
    <property type="component" value="Unassembled WGS sequence"/>
</dbReference>
<dbReference type="GO" id="GO:0003676">
    <property type="term" value="F:nucleic acid binding"/>
    <property type="evidence" value="ECO:0007669"/>
    <property type="project" value="InterPro"/>
</dbReference>
<dbReference type="Gene3D" id="2.40.70.10">
    <property type="entry name" value="Acid Proteases"/>
    <property type="match status" value="1"/>
</dbReference>
<keyword evidence="4" id="KW-0255">Endonuclease</keyword>